<protein>
    <submittedName>
        <fullName evidence="1">Uncharacterized protein</fullName>
    </submittedName>
</protein>
<keyword evidence="2" id="KW-1185">Reference proteome</keyword>
<dbReference type="Proteomes" id="UP000477722">
    <property type="component" value="Unassembled WGS sequence"/>
</dbReference>
<accession>A0A6G4WXI5</accession>
<evidence type="ECO:0000313" key="2">
    <source>
        <dbReference type="Proteomes" id="UP000477722"/>
    </source>
</evidence>
<gene>
    <name evidence="1" type="ORF">G5C65_12500</name>
</gene>
<organism evidence="1 2">
    <name type="scientific">Streptomyces boncukensis</name>
    <dbReference type="NCBI Taxonomy" id="2711219"/>
    <lineage>
        <taxon>Bacteria</taxon>
        <taxon>Bacillati</taxon>
        <taxon>Actinomycetota</taxon>
        <taxon>Actinomycetes</taxon>
        <taxon>Kitasatosporales</taxon>
        <taxon>Streptomycetaceae</taxon>
        <taxon>Streptomyces</taxon>
    </lineage>
</organism>
<dbReference type="AlphaFoldDB" id="A0A6G4WXI5"/>
<comment type="caution">
    <text evidence="1">The sequence shown here is derived from an EMBL/GenBank/DDBJ whole genome shotgun (WGS) entry which is preliminary data.</text>
</comment>
<proteinExistence type="predicted"/>
<dbReference type="EMBL" id="JAAKZZ010000100">
    <property type="protein sequence ID" value="NGO69161.1"/>
    <property type="molecule type" value="Genomic_DNA"/>
</dbReference>
<sequence>MCSRPSLRYRQALLLATLRAEGGAWTTGRVWDLYRTLQLASRRATARHDLGYLARAGLLDRHDGTARHYTLPGGHA</sequence>
<evidence type="ECO:0000313" key="1">
    <source>
        <dbReference type="EMBL" id="NGO69161.1"/>
    </source>
</evidence>
<reference evidence="1 2" key="1">
    <citation type="submission" date="2020-02" db="EMBL/GenBank/DDBJ databases">
        <title>Whole-genome analyses of novel actinobacteria.</title>
        <authorList>
            <person name="Sahin N."/>
            <person name="Tatar D."/>
        </authorList>
    </citation>
    <scope>NUCLEOTIDE SEQUENCE [LARGE SCALE GENOMIC DNA]</scope>
    <source>
        <strain evidence="1 2">SB3404</strain>
    </source>
</reference>
<name>A0A6G4WXI5_9ACTN</name>
<dbReference type="RefSeq" id="WP_165298856.1">
    <property type="nucleotide sequence ID" value="NZ_JAAKZZ010000100.1"/>
</dbReference>